<keyword evidence="3 7" id="KW-0597">Phosphoprotein</keyword>
<dbReference type="SUPFAM" id="SSF55874">
    <property type="entry name" value="ATPase domain of HSP90 chaperone/DNA topoisomerase II/histidine kinase"/>
    <property type="match status" value="1"/>
</dbReference>
<dbReference type="CDD" id="cd00082">
    <property type="entry name" value="HisKA"/>
    <property type="match status" value="1"/>
</dbReference>
<keyword evidence="8" id="KW-0472">Membrane</keyword>
<dbReference type="InterPro" id="IPR005467">
    <property type="entry name" value="His_kinase_dom"/>
</dbReference>
<dbReference type="InterPro" id="IPR036097">
    <property type="entry name" value="HisK_dim/P_sf"/>
</dbReference>
<gene>
    <name evidence="11" type="ORF">GM418_05770</name>
</gene>
<dbReference type="SMART" id="SM00388">
    <property type="entry name" value="HisKA"/>
    <property type="match status" value="1"/>
</dbReference>
<feature type="domain" description="Histidine kinase" evidence="9">
    <location>
        <begin position="237"/>
        <end position="459"/>
    </location>
</feature>
<proteinExistence type="predicted"/>
<dbReference type="PANTHER" id="PTHR45339">
    <property type="entry name" value="HYBRID SIGNAL TRANSDUCTION HISTIDINE KINASE J"/>
    <property type="match status" value="1"/>
</dbReference>
<dbReference type="PROSITE" id="PS50109">
    <property type="entry name" value="HIS_KIN"/>
    <property type="match status" value="1"/>
</dbReference>
<dbReference type="PRINTS" id="PR00344">
    <property type="entry name" value="BCTRLSENSOR"/>
</dbReference>
<evidence type="ECO:0000256" key="6">
    <source>
        <dbReference type="ARBA" id="ARBA00023012"/>
    </source>
</evidence>
<evidence type="ECO:0000313" key="11">
    <source>
        <dbReference type="EMBL" id="QGY43183.1"/>
    </source>
</evidence>
<dbReference type="Pfam" id="PF02518">
    <property type="entry name" value="HATPase_c"/>
    <property type="match status" value="1"/>
</dbReference>
<dbReference type="SUPFAM" id="SSF52172">
    <property type="entry name" value="CheY-like"/>
    <property type="match status" value="1"/>
</dbReference>
<dbReference type="InterPro" id="IPR003661">
    <property type="entry name" value="HisK_dim/P_dom"/>
</dbReference>
<evidence type="ECO:0000256" key="5">
    <source>
        <dbReference type="ARBA" id="ARBA00022777"/>
    </source>
</evidence>
<dbReference type="InterPro" id="IPR036890">
    <property type="entry name" value="HATPase_C_sf"/>
</dbReference>
<evidence type="ECO:0000256" key="3">
    <source>
        <dbReference type="ARBA" id="ARBA00022553"/>
    </source>
</evidence>
<evidence type="ECO:0000259" key="10">
    <source>
        <dbReference type="PROSITE" id="PS50110"/>
    </source>
</evidence>
<dbReference type="Pfam" id="PF20969">
    <property type="entry name" value="MASE11"/>
    <property type="match status" value="1"/>
</dbReference>
<dbReference type="InterPro" id="IPR048437">
    <property type="entry name" value="MASE11"/>
</dbReference>
<dbReference type="RefSeq" id="WP_158864062.1">
    <property type="nucleotide sequence ID" value="NZ_CP046401.1"/>
</dbReference>
<feature type="transmembrane region" description="Helical" evidence="8">
    <location>
        <begin position="115"/>
        <end position="131"/>
    </location>
</feature>
<dbReference type="Pfam" id="PF00512">
    <property type="entry name" value="HisKA"/>
    <property type="match status" value="1"/>
</dbReference>
<protein>
    <recommendedName>
        <fullName evidence="2">histidine kinase</fullName>
        <ecNumber evidence="2">2.7.13.3</ecNumber>
    </recommendedName>
</protein>
<dbReference type="Proteomes" id="UP000428260">
    <property type="component" value="Chromosome"/>
</dbReference>
<dbReference type="SUPFAM" id="SSF47384">
    <property type="entry name" value="Homodimeric domain of signal transducing histidine kinase"/>
    <property type="match status" value="1"/>
</dbReference>
<feature type="transmembrane region" description="Helical" evidence="8">
    <location>
        <begin position="138"/>
        <end position="155"/>
    </location>
</feature>
<dbReference type="EMBL" id="CP046401">
    <property type="protein sequence ID" value="QGY43183.1"/>
    <property type="molecule type" value="Genomic_DNA"/>
</dbReference>
<reference evidence="11 12" key="1">
    <citation type="submission" date="2019-11" db="EMBL/GenBank/DDBJ databases">
        <authorList>
            <person name="Zheng R.K."/>
            <person name="Sun C.M."/>
        </authorList>
    </citation>
    <scope>NUCLEOTIDE SEQUENCE [LARGE SCALE GENOMIC DNA]</scope>
    <source>
        <strain evidence="11 12">WC007</strain>
    </source>
</reference>
<dbReference type="GO" id="GO:0000155">
    <property type="term" value="F:phosphorelay sensor kinase activity"/>
    <property type="evidence" value="ECO:0007669"/>
    <property type="project" value="InterPro"/>
</dbReference>
<dbReference type="FunFam" id="3.30.565.10:FF:000006">
    <property type="entry name" value="Sensor histidine kinase WalK"/>
    <property type="match status" value="1"/>
</dbReference>
<feature type="modified residue" description="4-aspartylphosphate" evidence="7">
    <location>
        <position position="529"/>
    </location>
</feature>
<keyword evidence="8" id="KW-0812">Transmembrane</keyword>
<evidence type="ECO:0000256" key="2">
    <source>
        <dbReference type="ARBA" id="ARBA00012438"/>
    </source>
</evidence>
<keyword evidence="12" id="KW-1185">Reference proteome</keyword>
<evidence type="ECO:0000259" key="9">
    <source>
        <dbReference type="PROSITE" id="PS50109"/>
    </source>
</evidence>
<comment type="catalytic activity">
    <reaction evidence="1">
        <text>ATP + protein L-histidine = ADP + protein N-phospho-L-histidine.</text>
        <dbReference type="EC" id="2.7.13.3"/>
    </reaction>
</comment>
<evidence type="ECO:0000256" key="7">
    <source>
        <dbReference type="PROSITE-ProRule" id="PRU00169"/>
    </source>
</evidence>
<dbReference type="CDD" id="cd16922">
    <property type="entry name" value="HATPase_EvgS-ArcB-TorS-like"/>
    <property type="match status" value="1"/>
</dbReference>
<dbReference type="KEGG" id="mcos:GM418_05770"/>
<dbReference type="Gene3D" id="3.40.50.2300">
    <property type="match status" value="1"/>
</dbReference>
<dbReference type="AlphaFoldDB" id="A0A6I6JUW0"/>
<organism evidence="11 12">
    <name type="scientific">Maribellus comscasis</name>
    <dbReference type="NCBI Taxonomy" id="2681766"/>
    <lineage>
        <taxon>Bacteria</taxon>
        <taxon>Pseudomonadati</taxon>
        <taxon>Bacteroidota</taxon>
        <taxon>Bacteroidia</taxon>
        <taxon>Marinilabiliales</taxon>
        <taxon>Prolixibacteraceae</taxon>
        <taxon>Maribellus</taxon>
    </lineage>
</organism>
<dbReference type="PANTHER" id="PTHR45339:SF1">
    <property type="entry name" value="HYBRID SIGNAL TRANSDUCTION HISTIDINE KINASE J"/>
    <property type="match status" value="1"/>
</dbReference>
<name>A0A6I6JUW0_9BACT</name>
<feature type="transmembrane region" description="Helical" evidence="8">
    <location>
        <begin position="175"/>
        <end position="196"/>
    </location>
</feature>
<feature type="transmembrane region" description="Helical" evidence="8">
    <location>
        <begin position="34"/>
        <end position="56"/>
    </location>
</feature>
<feature type="transmembrane region" description="Helical" evidence="8">
    <location>
        <begin position="91"/>
        <end position="109"/>
    </location>
</feature>
<feature type="domain" description="Response regulatory" evidence="10">
    <location>
        <begin position="480"/>
        <end position="594"/>
    </location>
</feature>
<dbReference type="SMART" id="SM00448">
    <property type="entry name" value="REC"/>
    <property type="match status" value="1"/>
</dbReference>
<keyword evidence="6" id="KW-0902">Two-component regulatory system</keyword>
<keyword evidence="5" id="KW-0418">Kinase</keyword>
<dbReference type="Gene3D" id="3.30.565.10">
    <property type="entry name" value="Histidine kinase-like ATPase, C-terminal domain"/>
    <property type="match status" value="1"/>
</dbReference>
<dbReference type="InterPro" id="IPR004358">
    <property type="entry name" value="Sig_transdc_His_kin-like_C"/>
</dbReference>
<evidence type="ECO:0000313" key="12">
    <source>
        <dbReference type="Proteomes" id="UP000428260"/>
    </source>
</evidence>
<evidence type="ECO:0000256" key="1">
    <source>
        <dbReference type="ARBA" id="ARBA00000085"/>
    </source>
</evidence>
<sequence>MNKTLTTFIKNLSGIIPYPNLGKTELFVEWKNRLLFFLLGALVVLGTVAYVPSMLLAVKEKLWSVAAIDSLVYLSVAYITFSKKISANTKVLGSIVIFYFLGVALLLFLGKDGAGFNWLFIYPILSSFFYGRNGATKATLVNIITLVLLALPVYFKWTEVGLISEYGIAGWIVNSVNFIVICALISFSLAIIISNIDKSLKTEKELTHLLTENQEKLAVEKERAEESDRLKSTFLANMSHEIRTPMNSILGFSNLLSDPDISPDKTQKYNQLIHLAGGQLMNIIDDIIDISKIELNQMKIKKAPMNVWQCITEILEIQQNRIESLDKDLLLNADVPAEYQRLLIESDELRVKQILNNLVGNAVKYTQKGSVTFGYRPKILDNKKVIEFFVKDTGRGIPPGDQEKIFGRFAQAENVDFKEGTGLGLSITKGLLELLEGKIWLKSEAGKGSKFYFTLPYNESTVKNKNKPSASIVSDLTGKTIYIAEDDTFSFYYLAELLKPTHIKIRKAVNGKELLDLIREKTPDLVLLDINMPVMDGYEAIQKIRKTQPNLPVIAQTAYAMAEEQQKCINLGCNDYIAKPIKKDRFFYLLNTYLKN</sequence>
<feature type="transmembrane region" description="Helical" evidence="8">
    <location>
        <begin position="62"/>
        <end position="79"/>
    </location>
</feature>
<dbReference type="InterPro" id="IPR003594">
    <property type="entry name" value="HATPase_dom"/>
</dbReference>
<dbReference type="InterPro" id="IPR011006">
    <property type="entry name" value="CheY-like_superfamily"/>
</dbReference>
<keyword evidence="8" id="KW-1133">Transmembrane helix</keyword>
<dbReference type="Gene3D" id="1.10.287.130">
    <property type="match status" value="1"/>
</dbReference>
<dbReference type="SMART" id="SM00387">
    <property type="entry name" value="HATPase_c"/>
    <property type="match status" value="1"/>
</dbReference>
<dbReference type="CDD" id="cd17546">
    <property type="entry name" value="REC_hyHK_CKI1_RcsC-like"/>
    <property type="match status" value="1"/>
</dbReference>
<evidence type="ECO:0000256" key="4">
    <source>
        <dbReference type="ARBA" id="ARBA00022679"/>
    </source>
</evidence>
<evidence type="ECO:0000256" key="8">
    <source>
        <dbReference type="SAM" id="Phobius"/>
    </source>
</evidence>
<dbReference type="Pfam" id="PF00072">
    <property type="entry name" value="Response_reg"/>
    <property type="match status" value="1"/>
</dbReference>
<dbReference type="InterPro" id="IPR001789">
    <property type="entry name" value="Sig_transdc_resp-reg_receiver"/>
</dbReference>
<keyword evidence="4" id="KW-0808">Transferase</keyword>
<dbReference type="PROSITE" id="PS50110">
    <property type="entry name" value="RESPONSE_REGULATORY"/>
    <property type="match status" value="1"/>
</dbReference>
<dbReference type="EC" id="2.7.13.3" evidence="2"/>
<accession>A0A6I6JUW0</accession>